<proteinExistence type="predicted"/>
<protein>
    <submittedName>
        <fullName evidence="1">IS30 family transposase</fullName>
    </submittedName>
</protein>
<sequence>MSVSLAVDVERHGGVLLRMVDGGVAVAVACESLGIRADRGYEVLRVLGRSGAGRRTVITDGLREQVIAEFKATGNITGAGRVCGLRHDTARRILAVAGLVAVVRAVKHNAQAKARFEELVEAGCSITAAAREVGVDRRTGWDWHHGVRTVRGARVYPDGRVVGSGAATCYATVVTP</sequence>
<dbReference type="Proteomes" id="UP000295124">
    <property type="component" value="Unassembled WGS sequence"/>
</dbReference>
<keyword evidence="2" id="KW-1185">Reference proteome</keyword>
<dbReference type="AlphaFoldDB" id="A0A4R4Z3W1"/>
<comment type="caution">
    <text evidence="1">The sequence shown here is derived from an EMBL/GenBank/DDBJ whole genome shotgun (WGS) entry which is preliminary data.</text>
</comment>
<evidence type="ECO:0000313" key="2">
    <source>
        <dbReference type="Proteomes" id="UP000295124"/>
    </source>
</evidence>
<name>A0A4R4Z3W1_9ACTN</name>
<reference evidence="1 2" key="1">
    <citation type="submission" date="2019-03" db="EMBL/GenBank/DDBJ databases">
        <title>Draft genome sequences of novel Actinobacteria.</title>
        <authorList>
            <person name="Sahin N."/>
            <person name="Ay H."/>
            <person name="Saygin H."/>
        </authorList>
    </citation>
    <scope>NUCLEOTIDE SEQUENCE [LARGE SCALE GENOMIC DNA]</scope>
    <source>
        <strain evidence="1 2">JCM 13523</strain>
    </source>
</reference>
<accession>A0A4R4Z3W1</accession>
<organism evidence="1 2">
    <name type="scientific">Kribbella antibiotica</name>
    <dbReference type="NCBI Taxonomy" id="190195"/>
    <lineage>
        <taxon>Bacteria</taxon>
        <taxon>Bacillati</taxon>
        <taxon>Actinomycetota</taxon>
        <taxon>Actinomycetes</taxon>
        <taxon>Propionibacteriales</taxon>
        <taxon>Kribbellaceae</taxon>
        <taxon>Kribbella</taxon>
    </lineage>
</organism>
<feature type="non-terminal residue" evidence="1">
    <location>
        <position position="176"/>
    </location>
</feature>
<dbReference type="EMBL" id="SMKX01000110">
    <property type="protein sequence ID" value="TDD52120.1"/>
    <property type="molecule type" value="Genomic_DNA"/>
</dbReference>
<evidence type="ECO:0000313" key="1">
    <source>
        <dbReference type="EMBL" id="TDD52120.1"/>
    </source>
</evidence>
<gene>
    <name evidence="1" type="ORF">E1263_29615</name>
</gene>